<evidence type="ECO:0000313" key="3">
    <source>
        <dbReference type="Proteomes" id="UP000546126"/>
    </source>
</evidence>
<protein>
    <recommendedName>
        <fullName evidence="4">DUF3040 domain-containing protein</fullName>
    </recommendedName>
</protein>
<keyword evidence="1" id="KW-0812">Transmembrane</keyword>
<reference evidence="2 3" key="1">
    <citation type="submission" date="2020-06" db="EMBL/GenBank/DDBJ databases">
        <authorList>
            <person name="Chanama M."/>
        </authorList>
    </citation>
    <scope>NUCLEOTIDE SEQUENCE [LARGE SCALE GENOMIC DNA]</scope>
    <source>
        <strain evidence="2 3">TBRC6557</strain>
    </source>
</reference>
<proteinExistence type="predicted"/>
<evidence type="ECO:0000313" key="2">
    <source>
        <dbReference type="EMBL" id="NUW45585.1"/>
    </source>
</evidence>
<name>A0A7Y6IWQ7_9ACTN</name>
<dbReference type="AlphaFoldDB" id="A0A7Y6IWQ7"/>
<sequence>MHDVTHESALRAAIHAEVDDLDPCDCLPQILAAARRRAPWLLAVLAGIGIALIATGILLATQQHGEPTPTATTRLLEA</sequence>
<dbReference type="RefSeq" id="WP_175605043.1">
    <property type="nucleotide sequence ID" value="NZ_JABWGO010000012.1"/>
</dbReference>
<organism evidence="2 3">
    <name type="scientific">Nonomuraea rhodomycinica</name>
    <dbReference type="NCBI Taxonomy" id="1712872"/>
    <lineage>
        <taxon>Bacteria</taxon>
        <taxon>Bacillati</taxon>
        <taxon>Actinomycetota</taxon>
        <taxon>Actinomycetes</taxon>
        <taxon>Streptosporangiales</taxon>
        <taxon>Streptosporangiaceae</taxon>
        <taxon>Nonomuraea</taxon>
    </lineage>
</organism>
<feature type="transmembrane region" description="Helical" evidence="1">
    <location>
        <begin position="40"/>
        <end position="60"/>
    </location>
</feature>
<keyword evidence="1" id="KW-0472">Membrane</keyword>
<dbReference type="EMBL" id="JABWGO010000012">
    <property type="protein sequence ID" value="NUW45585.1"/>
    <property type="molecule type" value="Genomic_DNA"/>
</dbReference>
<comment type="caution">
    <text evidence="2">The sequence shown here is derived from an EMBL/GenBank/DDBJ whole genome shotgun (WGS) entry which is preliminary data.</text>
</comment>
<gene>
    <name evidence="2" type="ORF">HT134_36545</name>
</gene>
<dbReference type="Proteomes" id="UP000546126">
    <property type="component" value="Unassembled WGS sequence"/>
</dbReference>
<accession>A0A7Y6IWQ7</accession>
<evidence type="ECO:0000256" key="1">
    <source>
        <dbReference type="SAM" id="Phobius"/>
    </source>
</evidence>
<keyword evidence="3" id="KW-1185">Reference proteome</keyword>
<evidence type="ECO:0008006" key="4">
    <source>
        <dbReference type="Google" id="ProtNLM"/>
    </source>
</evidence>
<keyword evidence="1" id="KW-1133">Transmembrane helix</keyword>